<feature type="chain" id="PRO_5041743007" evidence="1">
    <location>
        <begin position="22"/>
        <end position="630"/>
    </location>
</feature>
<accession>A0AA86U7R0</accession>
<reference evidence="3 4" key="2">
    <citation type="submission" date="2024-07" db="EMBL/GenBank/DDBJ databases">
        <authorList>
            <person name="Akdeniz Z."/>
        </authorList>
    </citation>
    <scope>NUCLEOTIDE SEQUENCE [LARGE SCALE GENOMIC DNA]</scope>
</reference>
<gene>
    <name evidence="2" type="ORF">HINF_LOCUS28532</name>
    <name evidence="3" type="ORF">HINF_LOCUS67346</name>
</gene>
<name>A0AA86U7R0_9EUKA</name>
<evidence type="ECO:0000313" key="2">
    <source>
        <dbReference type="EMBL" id="CAI9940887.1"/>
    </source>
</evidence>
<proteinExistence type="predicted"/>
<comment type="caution">
    <text evidence="2">The sequence shown here is derived from an EMBL/GenBank/DDBJ whole genome shotgun (WGS) entry which is preliminary data.</text>
</comment>
<feature type="signal peptide" evidence="1">
    <location>
        <begin position="1"/>
        <end position="21"/>
    </location>
</feature>
<organism evidence="2">
    <name type="scientific">Hexamita inflata</name>
    <dbReference type="NCBI Taxonomy" id="28002"/>
    <lineage>
        <taxon>Eukaryota</taxon>
        <taxon>Metamonada</taxon>
        <taxon>Diplomonadida</taxon>
        <taxon>Hexamitidae</taxon>
        <taxon>Hexamitinae</taxon>
        <taxon>Hexamita</taxon>
    </lineage>
</organism>
<evidence type="ECO:0000313" key="4">
    <source>
        <dbReference type="Proteomes" id="UP001642409"/>
    </source>
</evidence>
<reference evidence="2" key="1">
    <citation type="submission" date="2023-06" db="EMBL/GenBank/DDBJ databases">
        <authorList>
            <person name="Kurt Z."/>
        </authorList>
    </citation>
    <scope>NUCLEOTIDE SEQUENCE</scope>
</reference>
<keyword evidence="4" id="KW-1185">Reference proteome</keyword>
<keyword evidence="1" id="KW-0732">Signal</keyword>
<sequence>MTRPISALFLYACSAMDVVNASDRMQSQSETVCVLSRKLRGVCSWITSQTSPLQARRNVIMCSQCATGRVAASYFWRRFWWQQQQLVDGLYYFSDNLHLCIYIFSGGSQQPVQLSDLSLFQSGRNQEYYAPKRRHGVCVHRSRRSCGRLLFFHESNACVSVAGLHGQAGCLADKDNSGIVSLACRRTLFVSKYMFVSDSDQIHFCENRVKVNFVSLQRIAFYISFQFFMQLANISRNRKKPNVSSCPISALFLYACSAMDVVNASDRMQSQSETVCVLSRKLRGVCSWITSQTSPLQARRNVIMCSQCATGRVAASYFWRRFWWQQQQLVDGLYYFSDNLHLCIYIFSGGSQQPVQLSDLSLFQSGRNQEYYAPKRRHGVCVHRSRRSCGRLLFFHESNACVSVAGLHGQAGCLADKDNSGIVSLACLRTLFVSKYMFVSDSDQIHFCENRVKVNFVSLQRIAFYISFQFFMQLANISRNRKKPNVSSCPISALFLYACSAMDVVNASDRMQSQSETVCVLSRKLRGVCSWITSQTSPLQARRNVIMCSQCATGRVAASYFWRRFWWQQQQLVDGLYYFSDNLHLCIYIFSGGSQQPVQLSDLSLFQSGRNQEYYALYYIYNIQILEYVK</sequence>
<dbReference type="EMBL" id="CAXDID020000464">
    <property type="protein sequence ID" value="CAL6094181.1"/>
    <property type="molecule type" value="Genomic_DNA"/>
</dbReference>
<dbReference type="Proteomes" id="UP001642409">
    <property type="component" value="Unassembled WGS sequence"/>
</dbReference>
<evidence type="ECO:0000256" key="1">
    <source>
        <dbReference type="SAM" id="SignalP"/>
    </source>
</evidence>
<evidence type="ECO:0000313" key="3">
    <source>
        <dbReference type="EMBL" id="CAL6094181.1"/>
    </source>
</evidence>
<protein>
    <submittedName>
        <fullName evidence="3">Hypothetical_protein</fullName>
    </submittedName>
</protein>
<dbReference type="EMBL" id="CATOUU010000684">
    <property type="protein sequence ID" value="CAI9940887.1"/>
    <property type="molecule type" value="Genomic_DNA"/>
</dbReference>
<dbReference type="AlphaFoldDB" id="A0AA86U7R0"/>